<evidence type="ECO:0000256" key="4">
    <source>
        <dbReference type="ARBA" id="ARBA00023128"/>
    </source>
</evidence>
<keyword evidence="4" id="KW-0496">Mitochondrion</keyword>
<dbReference type="EMBL" id="AP028216">
    <property type="protein sequence ID" value="BEI93246.1"/>
    <property type="molecule type" value="Genomic_DNA"/>
</dbReference>
<dbReference type="RefSeq" id="XP_060458511.1">
    <property type="nucleotide sequence ID" value="XM_060602081.1"/>
</dbReference>
<organism evidence="7 8">
    <name type="scientific">Cutaneotrichosporon cavernicola</name>
    <dbReference type="NCBI Taxonomy" id="279322"/>
    <lineage>
        <taxon>Eukaryota</taxon>
        <taxon>Fungi</taxon>
        <taxon>Dikarya</taxon>
        <taxon>Basidiomycota</taxon>
        <taxon>Agaricomycotina</taxon>
        <taxon>Tremellomycetes</taxon>
        <taxon>Trichosporonales</taxon>
        <taxon>Trichosporonaceae</taxon>
        <taxon>Cutaneotrichosporon</taxon>
    </lineage>
</organism>
<evidence type="ECO:0000313" key="7">
    <source>
        <dbReference type="EMBL" id="BEI93246.1"/>
    </source>
</evidence>
<protein>
    <recommendedName>
        <fullName evidence="9">Cytochrome c oxidase assembly protein</fullName>
    </recommendedName>
</protein>
<evidence type="ECO:0000256" key="6">
    <source>
        <dbReference type="SAM" id="Phobius"/>
    </source>
</evidence>
<name>A0AA48L715_9TREE</name>
<gene>
    <name evidence="7" type="ORF">CcaverHIS019_0508740</name>
</gene>
<dbReference type="AlphaFoldDB" id="A0AA48L715"/>
<evidence type="ECO:0000256" key="3">
    <source>
        <dbReference type="ARBA" id="ARBA00022946"/>
    </source>
</evidence>
<dbReference type="GeneID" id="85497116"/>
<keyword evidence="6" id="KW-0812">Transmembrane</keyword>
<accession>A0AA48L715</accession>
<dbReference type="PANTHER" id="PTHR28163:SF1">
    <property type="entry name" value="PROTEIN PET117 HOMOLOG, MITOCHONDRIAL"/>
    <property type="match status" value="1"/>
</dbReference>
<comment type="subcellular location">
    <subcellularLocation>
        <location evidence="1">Mitochondrion</location>
    </subcellularLocation>
</comment>
<dbReference type="GO" id="GO:0005739">
    <property type="term" value="C:mitochondrion"/>
    <property type="evidence" value="ECO:0007669"/>
    <property type="project" value="UniProtKB-SubCell"/>
</dbReference>
<evidence type="ECO:0000256" key="5">
    <source>
        <dbReference type="SAM" id="MobiDB-lite"/>
    </source>
</evidence>
<keyword evidence="6" id="KW-0472">Membrane</keyword>
<evidence type="ECO:0000313" key="8">
    <source>
        <dbReference type="Proteomes" id="UP001233271"/>
    </source>
</evidence>
<dbReference type="PANTHER" id="PTHR28163">
    <property type="entry name" value="PROTEIN PET117 HOMOLOG, MITOCHONDRIAL"/>
    <property type="match status" value="1"/>
</dbReference>
<dbReference type="Pfam" id="PF15786">
    <property type="entry name" value="PET117"/>
    <property type="match status" value="1"/>
</dbReference>
<feature type="transmembrane region" description="Helical" evidence="6">
    <location>
        <begin position="7"/>
        <end position="26"/>
    </location>
</feature>
<sequence length="124" mass="13902">MSRASKVFFASAVGFMGATIYGVHWLQQRESEQMYQGVIRDEERVREKALKRVQQPAAVVDDDCVTCVISPPPQLLEAQTAEQRAKERQGRLAEYEAQKGLARRLSMERDSPAVPAPVASERLV</sequence>
<comment type="similarity">
    <text evidence="2">Belongs to the PET117 family.</text>
</comment>
<keyword evidence="6" id="KW-1133">Transmembrane helix</keyword>
<dbReference type="Proteomes" id="UP001233271">
    <property type="component" value="Chromosome 5"/>
</dbReference>
<dbReference type="KEGG" id="ccac:CcaHIS019_0508740"/>
<reference evidence="7" key="1">
    <citation type="journal article" date="2023" name="BMC Genomics">
        <title>Chromosome-level genome assemblies of Cutaneotrichosporon spp. (Trichosporonales, Basidiomycota) reveal imbalanced evolution between nucleotide sequences and chromosome synteny.</title>
        <authorList>
            <person name="Kobayashi Y."/>
            <person name="Kayamori A."/>
            <person name="Aoki K."/>
            <person name="Shiwa Y."/>
            <person name="Matsutani M."/>
            <person name="Fujita N."/>
            <person name="Sugita T."/>
            <person name="Iwasaki W."/>
            <person name="Tanaka N."/>
            <person name="Takashima M."/>
        </authorList>
    </citation>
    <scope>NUCLEOTIDE SEQUENCE</scope>
    <source>
        <strain evidence="7">HIS019</strain>
    </source>
</reference>
<evidence type="ECO:0008006" key="9">
    <source>
        <dbReference type="Google" id="ProtNLM"/>
    </source>
</evidence>
<keyword evidence="8" id="KW-1185">Reference proteome</keyword>
<dbReference type="GO" id="GO:0033617">
    <property type="term" value="P:mitochondrial respiratory chain complex IV assembly"/>
    <property type="evidence" value="ECO:0007669"/>
    <property type="project" value="TreeGrafter"/>
</dbReference>
<proteinExistence type="inferred from homology"/>
<evidence type="ECO:0000256" key="2">
    <source>
        <dbReference type="ARBA" id="ARBA00008197"/>
    </source>
</evidence>
<keyword evidence="3" id="KW-0809">Transit peptide</keyword>
<evidence type="ECO:0000256" key="1">
    <source>
        <dbReference type="ARBA" id="ARBA00004173"/>
    </source>
</evidence>
<dbReference type="InterPro" id="IPR031568">
    <property type="entry name" value="Pet117"/>
</dbReference>
<feature type="region of interest" description="Disordered" evidence="5">
    <location>
        <begin position="103"/>
        <end position="124"/>
    </location>
</feature>